<evidence type="ECO:0000256" key="2">
    <source>
        <dbReference type="ARBA" id="ARBA00009749"/>
    </source>
</evidence>
<evidence type="ECO:0000259" key="10">
    <source>
        <dbReference type="PROSITE" id="PS51371"/>
    </source>
</evidence>
<dbReference type="InterPro" id="IPR006667">
    <property type="entry name" value="SLC41_membr_dom"/>
</dbReference>
<dbReference type="Pfam" id="PF03448">
    <property type="entry name" value="MgtE_N"/>
    <property type="match status" value="1"/>
</dbReference>
<evidence type="ECO:0000313" key="11">
    <source>
        <dbReference type="EMBL" id="MBB5020947.1"/>
    </source>
</evidence>
<comment type="similarity">
    <text evidence="2 9">Belongs to the SLC41A transporter family.</text>
</comment>
<dbReference type="EMBL" id="JACHID010000001">
    <property type="protein sequence ID" value="MBB5020947.1"/>
    <property type="molecule type" value="Genomic_DNA"/>
</dbReference>
<dbReference type="RefSeq" id="WP_343067147.1">
    <property type="nucleotide sequence ID" value="NZ_JACHID010000001.1"/>
</dbReference>
<feature type="domain" description="CBS" evidence="10">
    <location>
        <begin position="201"/>
        <end position="257"/>
    </location>
</feature>
<keyword evidence="9" id="KW-0479">Metal-binding</keyword>
<dbReference type="InterPro" id="IPR036739">
    <property type="entry name" value="SLC41_membr_dom_sf"/>
</dbReference>
<evidence type="ECO:0000256" key="1">
    <source>
        <dbReference type="ARBA" id="ARBA00004141"/>
    </source>
</evidence>
<dbReference type="SMART" id="SM00924">
    <property type="entry name" value="MgtE_N"/>
    <property type="match status" value="1"/>
</dbReference>
<evidence type="ECO:0000256" key="5">
    <source>
        <dbReference type="ARBA" id="ARBA00022842"/>
    </source>
</evidence>
<keyword evidence="3 9" id="KW-0813">Transport</keyword>
<sequence length="447" mass="49896">MESNINMAEFVQEFQDDVWEDASVEILENMHIQDIGTILSRVLPDEAMRILQMLPRKRWVEVFPYIALARQTELLELLRVKDGRYILTHLYPDDRTALLEQLTPEQLESFLRLMSTEDVKLALKQLGYPDESVGRLMNTHFVAVKAHWTLKHALEYIRAHSLRGETVNTIFVIDRERRLKDAIELRDFLLGDLSDRVESIMEDSAISIGASEDREEAVRLIKHYDIEVLPVVDHHQVLLGIVTVDDVLDVAEQEATEDFHKMGSVGVLDLSLSDASPALLYRKRVGWLVLLTFVNIFSGAGIAYFEATIEAVIVLVFFLPLIVASSGNAGAQSATLMVRALATGDVQSRDWLRMWGKELLVSVGLGVTMALAISWIGVWRGGADVGLVVALAMFCVVIMGSMVGMLLPFILSRFKLDPATASAPLITSIADVVGIIIYFTIATTFLL</sequence>
<dbReference type="NCBIfam" id="TIGR00400">
    <property type="entry name" value="mgtE"/>
    <property type="match status" value="1"/>
</dbReference>
<feature type="transmembrane region" description="Helical" evidence="9">
    <location>
        <begin position="423"/>
        <end position="446"/>
    </location>
</feature>
<dbReference type="SUPFAM" id="SSF161093">
    <property type="entry name" value="MgtE membrane domain-like"/>
    <property type="match status" value="1"/>
</dbReference>
<evidence type="ECO:0000256" key="6">
    <source>
        <dbReference type="ARBA" id="ARBA00022989"/>
    </source>
</evidence>
<keyword evidence="5 9" id="KW-0460">Magnesium</keyword>
<dbReference type="Gene3D" id="1.10.357.20">
    <property type="entry name" value="SLC41 divalent cation transporters, integral membrane domain"/>
    <property type="match status" value="1"/>
</dbReference>
<dbReference type="AlphaFoldDB" id="A0A7W7Y2N6"/>
<feature type="transmembrane region" description="Helical" evidence="9">
    <location>
        <begin position="385"/>
        <end position="411"/>
    </location>
</feature>
<dbReference type="Pfam" id="PF01769">
    <property type="entry name" value="MgtE"/>
    <property type="match status" value="1"/>
</dbReference>
<dbReference type="InterPro" id="IPR006669">
    <property type="entry name" value="MgtE_transporter"/>
</dbReference>
<evidence type="ECO:0000256" key="3">
    <source>
        <dbReference type="ARBA" id="ARBA00022448"/>
    </source>
</evidence>
<evidence type="ECO:0000256" key="9">
    <source>
        <dbReference type="RuleBase" id="RU362011"/>
    </source>
</evidence>
<comment type="caution">
    <text evidence="11">The sequence shown here is derived from an EMBL/GenBank/DDBJ whole genome shotgun (WGS) entry which is preliminary data.</text>
</comment>
<dbReference type="SUPFAM" id="SSF54631">
    <property type="entry name" value="CBS-domain pair"/>
    <property type="match status" value="1"/>
</dbReference>
<dbReference type="Proteomes" id="UP000528322">
    <property type="component" value="Unassembled WGS sequence"/>
</dbReference>
<dbReference type="PANTHER" id="PTHR43773:SF1">
    <property type="entry name" value="MAGNESIUM TRANSPORTER MGTE"/>
    <property type="match status" value="1"/>
</dbReference>
<keyword evidence="7 9" id="KW-0472">Membrane</keyword>
<dbReference type="GO" id="GO:0015095">
    <property type="term" value="F:magnesium ion transmembrane transporter activity"/>
    <property type="evidence" value="ECO:0007669"/>
    <property type="project" value="UniProtKB-UniRule"/>
</dbReference>
<name>A0A7W7Y2N6_9BACT</name>
<keyword evidence="8" id="KW-0129">CBS domain</keyword>
<dbReference type="SUPFAM" id="SSF158791">
    <property type="entry name" value="MgtE N-terminal domain-like"/>
    <property type="match status" value="1"/>
</dbReference>
<dbReference type="GO" id="GO:0046872">
    <property type="term" value="F:metal ion binding"/>
    <property type="evidence" value="ECO:0007669"/>
    <property type="project" value="UniProtKB-KW"/>
</dbReference>
<evidence type="ECO:0000256" key="8">
    <source>
        <dbReference type="PROSITE-ProRule" id="PRU00703"/>
    </source>
</evidence>
<dbReference type="InterPro" id="IPR006668">
    <property type="entry name" value="Mg_transptr_MgtE_intracell_dom"/>
</dbReference>
<feature type="transmembrane region" description="Helical" evidence="9">
    <location>
        <begin position="359"/>
        <end position="379"/>
    </location>
</feature>
<comment type="function">
    <text evidence="9">Acts as a magnesium transporter.</text>
</comment>
<feature type="transmembrane region" description="Helical" evidence="9">
    <location>
        <begin position="311"/>
        <end position="331"/>
    </location>
</feature>
<comment type="subcellular location">
    <subcellularLocation>
        <location evidence="9">Cell membrane</location>
        <topology evidence="9">Multi-pass membrane protein</topology>
    </subcellularLocation>
    <subcellularLocation>
        <location evidence="1">Membrane</location>
        <topology evidence="1">Multi-pass membrane protein</topology>
    </subcellularLocation>
</comment>
<dbReference type="SMART" id="SM00116">
    <property type="entry name" value="CBS"/>
    <property type="match status" value="1"/>
</dbReference>
<keyword evidence="6 9" id="KW-1133">Transmembrane helix</keyword>
<gene>
    <name evidence="11" type="ORF">HNR37_000250</name>
</gene>
<dbReference type="CDD" id="cd04606">
    <property type="entry name" value="CBS_pair_Mg_transporter"/>
    <property type="match status" value="1"/>
</dbReference>
<keyword evidence="12" id="KW-1185">Reference proteome</keyword>
<feature type="transmembrane region" description="Helical" evidence="9">
    <location>
        <begin position="285"/>
        <end position="305"/>
    </location>
</feature>
<dbReference type="PROSITE" id="PS51371">
    <property type="entry name" value="CBS"/>
    <property type="match status" value="1"/>
</dbReference>
<dbReference type="InterPro" id="IPR046342">
    <property type="entry name" value="CBS_dom_sf"/>
</dbReference>
<protein>
    <recommendedName>
        <fullName evidence="9">Magnesium transporter MgtE</fullName>
    </recommendedName>
</protein>
<accession>A0A7W7Y2N6</accession>
<reference evidence="11 12" key="1">
    <citation type="submission" date="2020-08" db="EMBL/GenBank/DDBJ databases">
        <title>Genomic Encyclopedia of Type Strains, Phase IV (KMG-IV): sequencing the most valuable type-strain genomes for metagenomic binning, comparative biology and taxonomic classification.</title>
        <authorList>
            <person name="Goeker M."/>
        </authorList>
    </citation>
    <scope>NUCLEOTIDE SEQUENCE [LARGE SCALE GENOMIC DNA]</scope>
    <source>
        <strain evidence="11 12">DSM 22071</strain>
    </source>
</reference>
<dbReference type="GO" id="GO:0005886">
    <property type="term" value="C:plasma membrane"/>
    <property type="evidence" value="ECO:0007669"/>
    <property type="project" value="UniProtKB-SubCell"/>
</dbReference>
<evidence type="ECO:0000313" key="12">
    <source>
        <dbReference type="Proteomes" id="UP000528322"/>
    </source>
</evidence>
<dbReference type="Gene3D" id="1.25.60.10">
    <property type="entry name" value="MgtE N-terminal domain-like"/>
    <property type="match status" value="1"/>
</dbReference>
<dbReference type="InterPro" id="IPR038076">
    <property type="entry name" value="MgtE_N_sf"/>
</dbReference>
<dbReference type="InterPro" id="IPR000644">
    <property type="entry name" value="CBS_dom"/>
</dbReference>
<dbReference type="Gene3D" id="3.10.580.10">
    <property type="entry name" value="CBS-domain"/>
    <property type="match status" value="1"/>
</dbReference>
<keyword evidence="4 9" id="KW-0812">Transmembrane</keyword>
<dbReference type="Pfam" id="PF00571">
    <property type="entry name" value="CBS"/>
    <property type="match status" value="2"/>
</dbReference>
<dbReference type="PANTHER" id="PTHR43773">
    <property type="entry name" value="MAGNESIUM TRANSPORTER MGTE"/>
    <property type="match status" value="1"/>
</dbReference>
<organism evidence="11 12">
    <name type="scientific">Desulfurispira natronophila</name>
    <dbReference type="NCBI Taxonomy" id="682562"/>
    <lineage>
        <taxon>Bacteria</taxon>
        <taxon>Pseudomonadati</taxon>
        <taxon>Chrysiogenota</taxon>
        <taxon>Chrysiogenia</taxon>
        <taxon>Chrysiogenales</taxon>
        <taxon>Chrysiogenaceae</taxon>
        <taxon>Desulfurispira</taxon>
    </lineage>
</organism>
<keyword evidence="9" id="KW-1003">Cell membrane</keyword>
<proteinExistence type="inferred from homology"/>
<evidence type="ECO:0000256" key="7">
    <source>
        <dbReference type="ARBA" id="ARBA00023136"/>
    </source>
</evidence>
<evidence type="ECO:0000256" key="4">
    <source>
        <dbReference type="ARBA" id="ARBA00022692"/>
    </source>
</evidence>
<comment type="subunit">
    <text evidence="9">Homodimer.</text>
</comment>